<gene>
    <name evidence="2" type="ORF">UFOVP231_8</name>
</gene>
<feature type="region of interest" description="Disordered" evidence="1">
    <location>
        <begin position="595"/>
        <end position="631"/>
    </location>
</feature>
<accession>A0A6J7WQ50</accession>
<protein>
    <submittedName>
        <fullName evidence="2">Uncharacterized protein</fullName>
    </submittedName>
</protein>
<evidence type="ECO:0000256" key="1">
    <source>
        <dbReference type="SAM" id="MobiDB-lite"/>
    </source>
</evidence>
<proteinExistence type="predicted"/>
<evidence type="ECO:0000313" key="2">
    <source>
        <dbReference type="EMBL" id="CAB5219890.1"/>
    </source>
</evidence>
<reference evidence="2" key="1">
    <citation type="submission" date="2020-05" db="EMBL/GenBank/DDBJ databases">
        <authorList>
            <person name="Chiriac C."/>
            <person name="Salcher M."/>
            <person name="Ghai R."/>
            <person name="Kavagutti S V."/>
        </authorList>
    </citation>
    <scope>NUCLEOTIDE SEQUENCE</scope>
</reference>
<feature type="region of interest" description="Disordered" evidence="1">
    <location>
        <begin position="549"/>
        <end position="573"/>
    </location>
</feature>
<feature type="region of interest" description="Disordered" evidence="1">
    <location>
        <begin position="280"/>
        <end position="308"/>
    </location>
</feature>
<feature type="compositionally biased region" description="Polar residues" evidence="1">
    <location>
        <begin position="549"/>
        <end position="562"/>
    </location>
</feature>
<name>A0A6J7WQ50_9CAUD</name>
<sequence length="644" mass="67638">MARNEGYRKKVPAGYELGYDANGNVVLVPSTPEPKDTRSPFSRISEGVREGYGTGPITGPTPEEFAKYPIASTIAEPFSMGFNALKRVPGAIVGGLAGTAGAGAQLWTGDRGTANEAENAARSAMEYFASKGMAEPGMTPSGRIPRNGELFPPESGAQGQVGYRGSPIVDNQFAPPPGAIRGTSAEGAPRLAAPNPLAQYRLAGEQGQRVGPNRPSEAFRPMVDQMYTLPEELNRRSEVVTEPTAAQRLATESPQADQALALARKRAQVAEARFLEEQQARATGEGMRERPGTDFNMVGSSYDPTGRSLQPVYTGRDAISAETPRSFLQQQGNLPATTGQGFNAPTVAQGRGMTLSESPGGGGAPRQLGNIWDAEFTPVSAADELAFRAVRPQTLSREELLAMRGPEQGAMSSGTPHSGSYLPPFAGTVLAGTALLSGSQQAQDRDRVDRFAQIYGTTPQSAGAGRGFVNEQPGERFAANAVGSGRGSGAYLPNAEDRKSAAAANALVDARARMSASSNQRAPIDLTSGQTAASPGFLSKIFSGKDYQSANALSSDPRTSGYSAPVVQDGRVNWGSSDSAADFFRADKALSQMKAQQAVDAASGVDDNRKRGGSVTGKSQGQSDKPPDPIHKALEIIHHLLSRH</sequence>
<organism evidence="2">
    <name type="scientific">uncultured Caudovirales phage</name>
    <dbReference type="NCBI Taxonomy" id="2100421"/>
    <lineage>
        <taxon>Viruses</taxon>
        <taxon>Duplodnaviria</taxon>
        <taxon>Heunggongvirae</taxon>
        <taxon>Uroviricota</taxon>
        <taxon>Caudoviricetes</taxon>
        <taxon>Peduoviridae</taxon>
        <taxon>Maltschvirus</taxon>
        <taxon>Maltschvirus maltsch</taxon>
    </lineage>
</organism>
<feature type="region of interest" description="Disordered" evidence="1">
    <location>
        <begin position="29"/>
        <end position="61"/>
    </location>
</feature>
<dbReference type="EMBL" id="LR798279">
    <property type="protein sequence ID" value="CAB5219890.1"/>
    <property type="molecule type" value="Genomic_DNA"/>
</dbReference>